<dbReference type="Gene3D" id="1.10.260.40">
    <property type="entry name" value="lambda repressor-like DNA-binding domains"/>
    <property type="match status" value="1"/>
</dbReference>
<dbReference type="Proteomes" id="UP001141183">
    <property type="component" value="Unassembled WGS sequence"/>
</dbReference>
<dbReference type="CDD" id="cd00093">
    <property type="entry name" value="HTH_XRE"/>
    <property type="match status" value="1"/>
</dbReference>
<dbReference type="SUPFAM" id="SSF47413">
    <property type="entry name" value="lambda repressor-like DNA-binding domains"/>
    <property type="match status" value="1"/>
</dbReference>
<evidence type="ECO:0000313" key="3">
    <source>
        <dbReference type="Proteomes" id="UP001141183"/>
    </source>
</evidence>
<dbReference type="RefSeq" id="WP_272470173.1">
    <property type="nucleotide sequence ID" value="NZ_JAMRYU010000006.1"/>
</dbReference>
<proteinExistence type="predicted"/>
<protein>
    <submittedName>
        <fullName evidence="2">Helix-turn-helix domain-containing protein</fullName>
    </submittedName>
</protein>
<dbReference type="Pfam" id="PF01381">
    <property type="entry name" value="HTH_3"/>
    <property type="match status" value="1"/>
</dbReference>
<name>A0A9X3XKS3_9CLOT</name>
<dbReference type="EMBL" id="JAMRYU010000006">
    <property type="protein sequence ID" value="MDC4239864.1"/>
    <property type="molecule type" value="Genomic_DNA"/>
</dbReference>
<keyword evidence="3" id="KW-1185">Reference proteome</keyword>
<organism evidence="2 3">
    <name type="scientific">Clostridium tertium</name>
    <dbReference type="NCBI Taxonomy" id="1559"/>
    <lineage>
        <taxon>Bacteria</taxon>
        <taxon>Bacillati</taxon>
        <taxon>Bacillota</taxon>
        <taxon>Clostridia</taxon>
        <taxon>Eubacteriales</taxon>
        <taxon>Clostridiaceae</taxon>
        <taxon>Clostridium</taxon>
    </lineage>
</organism>
<dbReference type="InterPro" id="IPR001387">
    <property type="entry name" value="Cro/C1-type_HTH"/>
</dbReference>
<gene>
    <name evidence="2" type="ORF">NE398_06765</name>
</gene>
<evidence type="ECO:0000259" key="1">
    <source>
        <dbReference type="PROSITE" id="PS50943"/>
    </source>
</evidence>
<sequence>MNFANRLINFRNDLNLNKKEMSQYLDVSESYYNLIENGKREPSKNILYTLVEKSGNPEEWWLYGIEKEEYSLVRNKFKSISIALEQIIDLKLVNDLDTMFTDKSKDKVAETLLIAAIKSDLSYVLKNKKSKT</sequence>
<accession>A0A9X3XKS3</accession>
<dbReference type="AlphaFoldDB" id="A0A9X3XKS3"/>
<comment type="caution">
    <text evidence="2">The sequence shown here is derived from an EMBL/GenBank/DDBJ whole genome shotgun (WGS) entry which is preliminary data.</text>
</comment>
<dbReference type="SMART" id="SM00530">
    <property type="entry name" value="HTH_XRE"/>
    <property type="match status" value="1"/>
</dbReference>
<dbReference type="GO" id="GO:0003677">
    <property type="term" value="F:DNA binding"/>
    <property type="evidence" value="ECO:0007669"/>
    <property type="project" value="InterPro"/>
</dbReference>
<dbReference type="PROSITE" id="PS50943">
    <property type="entry name" value="HTH_CROC1"/>
    <property type="match status" value="1"/>
</dbReference>
<feature type="domain" description="HTH cro/C1-type" evidence="1">
    <location>
        <begin position="7"/>
        <end position="61"/>
    </location>
</feature>
<dbReference type="InterPro" id="IPR010982">
    <property type="entry name" value="Lambda_DNA-bd_dom_sf"/>
</dbReference>
<evidence type="ECO:0000313" key="2">
    <source>
        <dbReference type="EMBL" id="MDC4239864.1"/>
    </source>
</evidence>
<reference evidence="2" key="1">
    <citation type="submission" date="2022-05" db="EMBL/GenBank/DDBJ databases">
        <title>Draft genome sequence of Clostridium tertium strain CP3 isolated from Peru.</title>
        <authorList>
            <person name="Hurtado R."/>
            <person name="Lima L."/>
            <person name="Sousa T."/>
            <person name="Jaiswal A.K."/>
            <person name="Tiwari S."/>
            <person name="Maturrano L."/>
            <person name="Brenig B."/>
            <person name="Azevedo V."/>
        </authorList>
    </citation>
    <scope>NUCLEOTIDE SEQUENCE</scope>
    <source>
        <strain evidence="2">CP3</strain>
    </source>
</reference>